<proteinExistence type="inferred from homology"/>
<evidence type="ECO:0000313" key="6">
    <source>
        <dbReference type="Proteomes" id="UP000027265"/>
    </source>
</evidence>
<evidence type="ECO:0000256" key="1">
    <source>
        <dbReference type="ARBA" id="ARBA00006484"/>
    </source>
</evidence>
<dbReference type="Proteomes" id="UP000027265">
    <property type="component" value="Unassembled WGS sequence"/>
</dbReference>
<evidence type="ECO:0000256" key="3">
    <source>
        <dbReference type="ARBA" id="ARBA00023002"/>
    </source>
</evidence>
<reference evidence="6" key="1">
    <citation type="journal article" date="2014" name="Proc. Natl. Acad. Sci. U.S.A.">
        <title>Extensive sampling of basidiomycete genomes demonstrates inadequacy of the white-rot/brown-rot paradigm for wood decay fungi.</title>
        <authorList>
            <person name="Riley R."/>
            <person name="Salamov A.A."/>
            <person name="Brown D.W."/>
            <person name="Nagy L.G."/>
            <person name="Floudas D."/>
            <person name="Held B.W."/>
            <person name="Levasseur A."/>
            <person name="Lombard V."/>
            <person name="Morin E."/>
            <person name="Otillar R."/>
            <person name="Lindquist E.A."/>
            <person name="Sun H."/>
            <person name="LaButti K.M."/>
            <person name="Schmutz J."/>
            <person name="Jabbour D."/>
            <person name="Luo H."/>
            <person name="Baker S.E."/>
            <person name="Pisabarro A.G."/>
            <person name="Walton J.D."/>
            <person name="Blanchette R.A."/>
            <person name="Henrissat B."/>
            <person name="Martin F."/>
            <person name="Cullen D."/>
            <person name="Hibbett D.S."/>
            <person name="Grigoriev I.V."/>
        </authorList>
    </citation>
    <scope>NUCLEOTIDE SEQUENCE [LARGE SCALE GENOMIC DNA]</scope>
    <source>
        <strain evidence="6">MUCL 33604</strain>
    </source>
</reference>
<dbReference type="HOGENOM" id="CLU_010194_12_0_1"/>
<dbReference type="PRINTS" id="PR00081">
    <property type="entry name" value="GDHRDH"/>
</dbReference>
<sequence length="298" mass="32105">MTSGNEKFASKNLFNVEDWVCVVTGGGTGIGLMAAQAFANNGARVYIASRRKEVLDNAIKTWGSNLVHPKGKMIPVVCDVGEKASIQNLVKEVGKNEKCVDVLMNNAGITAGTSEVEKGHESAEALAEELFSEEEKFWQDVYKVNVMGAFFTTAAFLPLLNAASKVRPGHTGCVINTTSMSGVTRTTQHHYKYNVSKGAAIHLNTLLAQELRRPGVKVRVNSVAPGIFPSEMTAKEDSDELNKSQLPVGEDYGAQKGIPAGRPGRDEDIAQTVLFLAANEYAYGQTVTIDGGYLLEHP</sequence>
<keyword evidence="2" id="KW-0521">NADP</keyword>
<organism evidence="5 6">
    <name type="scientific">Jaapia argillacea MUCL 33604</name>
    <dbReference type="NCBI Taxonomy" id="933084"/>
    <lineage>
        <taxon>Eukaryota</taxon>
        <taxon>Fungi</taxon>
        <taxon>Dikarya</taxon>
        <taxon>Basidiomycota</taxon>
        <taxon>Agaricomycotina</taxon>
        <taxon>Agaricomycetes</taxon>
        <taxon>Agaricomycetidae</taxon>
        <taxon>Jaapiales</taxon>
        <taxon>Jaapiaceae</taxon>
        <taxon>Jaapia</taxon>
    </lineage>
</organism>
<evidence type="ECO:0000313" key="5">
    <source>
        <dbReference type="EMBL" id="KDQ64125.1"/>
    </source>
</evidence>
<dbReference type="PRINTS" id="PR00080">
    <property type="entry name" value="SDRFAMILY"/>
</dbReference>
<accession>A0A067QD70</accession>
<dbReference type="EMBL" id="KL197709">
    <property type="protein sequence ID" value="KDQ64125.1"/>
    <property type="molecule type" value="Genomic_DNA"/>
</dbReference>
<dbReference type="PANTHER" id="PTHR43618">
    <property type="entry name" value="7-ALPHA-HYDROXYSTEROID DEHYDROGENASE"/>
    <property type="match status" value="1"/>
</dbReference>
<dbReference type="Pfam" id="PF00106">
    <property type="entry name" value="adh_short"/>
    <property type="match status" value="1"/>
</dbReference>
<keyword evidence="3" id="KW-0560">Oxidoreductase</keyword>
<dbReference type="SUPFAM" id="SSF51735">
    <property type="entry name" value="NAD(P)-binding Rossmann-fold domains"/>
    <property type="match status" value="1"/>
</dbReference>
<dbReference type="InterPro" id="IPR052178">
    <property type="entry name" value="Sec_Metab_Biosynth_SDR"/>
</dbReference>
<dbReference type="InterPro" id="IPR036291">
    <property type="entry name" value="NAD(P)-bd_dom_sf"/>
</dbReference>
<comment type="similarity">
    <text evidence="1 4">Belongs to the short-chain dehydrogenases/reductases (SDR) family.</text>
</comment>
<dbReference type="InterPro" id="IPR002347">
    <property type="entry name" value="SDR_fam"/>
</dbReference>
<dbReference type="STRING" id="933084.A0A067QD70"/>
<evidence type="ECO:0008006" key="7">
    <source>
        <dbReference type="Google" id="ProtNLM"/>
    </source>
</evidence>
<dbReference type="Gene3D" id="3.40.50.720">
    <property type="entry name" value="NAD(P)-binding Rossmann-like Domain"/>
    <property type="match status" value="1"/>
</dbReference>
<name>A0A067QD70_9AGAM</name>
<protein>
    <recommendedName>
        <fullName evidence="7">NAD(P)-binding protein</fullName>
    </recommendedName>
</protein>
<dbReference type="OrthoDB" id="3819888at2759"/>
<dbReference type="AlphaFoldDB" id="A0A067QD70"/>
<gene>
    <name evidence="5" type="ORF">JAAARDRAFT_52118</name>
</gene>
<evidence type="ECO:0000256" key="2">
    <source>
        <dbReference type="ARBA" id="ARBA00022857"/>
    </source>
</evidence>
<dbReference type="PANTHER" id="PTHR43618:SF1">
    <property type="entry name" value="SHORT CHAIN DEHYDROGENASE_REDUCTASE"/>
    <property type="match status" value="1"/>
</dbReference>
<evidence type="ECO:0000256" key="4">
    <source>
        <dbReference type="RuleBase" id="RU000363"/>
    </source>
</evidence>
<dbReference type="GO" id="GO:0016491">
    <property type="term" value="F:oxidoreductase activity"/>
    <property type="evidence" value="ECO:0007669"/>
    <property type="project" value="UniProtKB-KW"/>
</dbReference>
<dbReference type="InParanoid" id="A0A067QD70"/>
<keyword evidence="6" id="KW-1185">Reference proteome</keyword>